<organism evidence="2 3">
    <name type="scientific">Riccia sorocarpa</name>
    <dbReference type="NCBI Taxonomy" id="122646"/>
    <lineage>
        <taxon>Eukaryota</taxon>
        <taxon>Viridiplantae</taxon>
        <taxon>Streptophyta</taxon>
        <taxon>Embryophyta</taxon>
        <taxon>Marchantiophyta</taxon>
        <taxon>Marchantiopsida</taxon>
        <taxon>Marchantiidae</taxon>
        <taxon>Marchantiales</taxon>
        <taxon>Ricciaceae</taxon>
        <taxon>Riccia</taxon>
    </lineage>
</organism>
<gene>
    <name evidence="2" type="ORF">R1sor_018070</name>
</gene>
<keyword evidence="3" id="KW-1185">Reference proteome</keyword>
<proteinExistence type="predicted"/>
<protein>
    <submittedName>
        <fullName evidence="2">Uncharacterized protein</fullName>
    </submittedName>
</protein>
<name>A0ABD3I8M9_9MARC</name>
<comment type="caution">
    <text evidence="2">The sequence shown here is derived from an EMBL/GenBank/DDBJ whole genome shotgun (WGS) entry which is preliminary data.</text>
</comment>
<dbReference type="AlphaFoldDB" id="A0ABD3I8M9"/>
<evidence type="ECO:0000313" key="3">
    <source>
        <dbReference type="Proteomes" id="UP001633002"/>
    </source>
</evidence>
<sequence>MCRKDRIYLMVPEHIPKQVKNIPRKLIINQQGQAWVLDFDHNKKQEVFLYTTTISFSWLEWRSDTTTTRSSNMETGPLLCHAEIQKEYSSVGERKRSSARRLSMLTRSGEDLGWGKRACQIGTTWEDDHEHDEGEEMAEHTVPIAVEAEVNGWANDGSAVQGANLSLPVMRANPATAPQLWWEELMRAEAGRGMGGWHPSQIAQTRPPNLHSYIPHIHPGVQIPVHNQWNTAASGIPTQNTTVGCGIPQAGLNLPTDPFLASGNQHNGLNANTTRPASTSPARVLPSLRDIMAEQSQQNAIPANGSAIPLKNVPGGSPKSYANAAAPEAPQKTRPPRQTLSGEEVRKRVADILEILKPIYTTEPSNHEIQTVGHGCRGLWTKND</sequence>
<feature type="region of interest" description="Disordered" evidence="1">
    <location>
        <begin position="302"/>
        <end position="343"/>
    </location>
</feature>
<accession>A0ABD3I8M9</accession>
<evidence type="ECO:0000313" key="2">
    <source>
        <dbReference type="EMBL" id="KAL3700048.1"/>
    </source>
</evidence>
<reference evidence="2 3" key="1">
    <citation type="submission" date="2024-09" db="EMBL/GenBank/DDBJ databases">
        <title>Chromosome-scale assembly of Riccia sorocarpa.</title>
        <authorList>
            <person name="Paukszto L."/>
        </authorList>
    </citation>
    <scope>NUCLEOTIDE SEQUENCE [LARGE SCALE GENOMIC DNA]</scope>
    <source>
        <strain evidence="2">LP-2024</strain>
        <tissue evidence="2">Aerial parts of the thallus</tissue>
    </source>
</reference>
<evidence type="ECO:0000256" key="1">
    <source>
        <dbReference type="SAM" id="MobiDB-lite"/>
    </source>
</evidence>
<dbReference type="EMBL" id="JBJQOH010000001">
    <property type="protein sequence ID" value="KAL3700048.1"/>
    <property type="molecule type" value="Genomic_DNA"/>
</dbReference>
<dbReference type="Proteomes" id="UP001633002">
    <property type="component" value="Unassembled WGS sequence"/>
</dbReference>